<evidence type="ECO:0000313" key="1">
    <source>
        <dbReference type="EMBL" id="KAI3432594.1"/>
    </source>
</evidence>
<gene>
    <name evidence="1" type="ORF">D9Q98_004142</name>
</gene>
<dbReference type="EMBL" id="SIDB01000005">
    <property type="protein sequence ID" value="KAI3432594.1"/>
    <property type="molecule type" value="Genomic_DNA"/>
</dbReference>
<dbReference type="OrthoDB" id="513944at2759"/>
<reference evidence="1" key="1">
    <citation type="journal article" date="2019" name="Plant J.">
        <title>Chlorella vulgaris genome assembly and annotation reveals the molecular basis for metabolic acclimation to high light conditions.</title>
        <authorList>
            <person name="Cecchin M."/>
            <person name="Marcolungo L."/>
            <person name="Rossato M."/>
            <person name="Girolomoni L."/>
            <person name="Cosentino E."/>
            <person name="Cuine S."/>
            <person name="Li-Beisson Y."/>
            <person name="Delledonne M."/>
            <person name="Ballottari M."/>
        </authorList>
    </citation>
    <scope>NUCLEOTIDE SEQUENCE</scope>
    <source>
        <strain evidence="1">211/11P</strain>
    </source>
</reference>
<protein>
    <submittedName>
        <fullName evidence="1">Uncharacterized protein</fullName>
    </submittedName>
</protein>
<comment type="caution">
    <text evidence="1">The sequence shown here is derived from an EMBL/GenBank/DDBJ whole genome shotgun (WGS) entry which is preliminary data.</text>
</comment>
<name>A0A9D4YXU1_CHLVU</name>
<sequence length="177" mass="18924">MVGGLWWIGFNYQGGAWNRLSGKPGQVFTLYSDAKRVKLTATFFAGGFDGKATLIRAITLTRGGITTSVTVAKRRTRWVLEVVAKSPALGAVNVGTNRVNAGGNIIVQGTPVENGLPIGATITLPWLKVRVAKRARYSDAGVLQPDYGEYLDVYLDLVAPPPLPTSGLFGATYKPSK</sequence>
<proteinExistence type="predicted"/>
<evidence type="ECO:0000313" key="2">
    <source>
        <dbReference type="Proteomes" id="UP001055712"/>
    </source>
</evidence>
<dbReference type="AlphaFoldDB" id="A0A9D4YXU1"/>
<dbReference type="Proteomes" id="UP001055712">
    <property type="component" value="Unassembled WGS sequence"/>
</dbReference>
<keyword evidence="2" id="KW-1185">Reference proteome</keyword>
<reference evidence="1" key="2">
    <citation type="submission" date="2020-11" db="EMBL/GenBank/DDBJ databases">
        <authorList>
            <person name="Cecchin M."/>
            <person name="Marcolungo L."/>
            <person name="Rossato M."/>
            <person name="Girolomoni L."/>
            <person name="Cosentino E."/>
            <person name="Cuine S."/>
            <person name="Li-Beisson Y."/>
            <person name="Delledonne M."/>
            <person name="Ballottari M."/>
        </authorList>
    </citation>
    <scope>NUCLEOTIDE SEQUENCE</scope>
    <source>
        <strain evidence="1">211/11P</strain>
        <tissue evidence="1">Whole cell</tissue>
    </source>
</reference>
<organism evidence="1 2">
    <name type="scientific">Chlorella vulgaris</name>
    <name type="common">Green alga</name>
    <dbReference type="NCBI Taxonomy" id="3077"/>
    <lineage>
        <taxon>Eukaryota</taxon>
        <taxon>Viridiplantae</taxon>
        <taxon>Chlorophyta</taxon>
        <taxon>core chlorophytes</taxon>
        <taxon>Trebouxiophyceae</taxon>
        <taxon>Chlorellales</taxon>
        <taxon>Chlorellaceae</taxon>
        <taxon>Chlorella clade</taxon>
        <taxon>Chlorella</taxon>
    </lineage>
</organism>
<accession>A0A9D4YXU1</accession>